<dbReference type="PANTHER" id="PTHR37162">
    <property type="entry name" value="HAT FAMILY DIMERISATION DOMAINCONTAINING PROTEIN-RELATED"/>
    <property type="match status" value="1"/>
</dbReference>
<dbReference type="AlphaFoldDB" id="A0AAN9BMP3"/>
<dbReference type="GO" id="GO:0046983">
    <property type="term" value="F:protein dimerization activity"/>
    <property type="evidence" value="ECO:0007669"/>
    <property type="project" value="InterPro"/>
</dbReference>
<dbReference type="PANTHER" id="PTHR37162:SF10">
    <property type="entry name" value="DUF4371 DOMAIN-CONTAINING PROTEIN"/>
    <property type="match status" value="1"/>
</dbReference>
<dbReference type="Pfam" id="PF05699">
    <property type="entry name" value="Dimer_Tnp_hAT"/>
    <property type="match status" value="1"/>
</dbReference>
<evidence type="ECO:0000313" key="3">
    <source>
        <dbReference type="Proteomes" id="UP001374579"/>
    </source>
</evidence>
<dbReference type="EMBL" id="JBAMIC010000004">
    <property type="protein sequence ID" value="KAK7108028.1"/>
    <property type="molecule type" value="Genomic_DNA"/>
</dbReference>
<dbReference type="InterPro" id="IPR012337">
    <property type="entry name" value="RNaseH-like_sf"/>
</dbReference>
<gene>
    <name evidence="2" type="ORF">V1264_015831</name>
</gene>
<evidence type="ECO:0000313" key="2">
    <source>
        <dbReference type="EMBL" id="KAK7108028.1"/>
    </source>
</evidence>
<dbReference type="InterPro" id="IPR008906">
    <property type="entry name" value="HATC_C_dom"/>
</dbReference>
<sequence>MVMLSILTIPHSSAHCERIFSVVRKNKTDFRGSMAKDTLEALVVAKLRPGEALDRVYTNKELKDMKSAYYRSLQASSK</sequence>
<keyword evidence="3" id="KW-1185">Reference proteome</keyword>
<evidence type="ECO:0000259" key="1">
    <source>
        <dbReference type="Pfam" id="PF05699"/>
    </source>
</evidence>
<dbReference type="Proteomes" id="UP001374579">
    <property type="component" value="Unassembled WGS sequence"/>
</dbReference>
<accession>A0AAN9BMP3</accession>
<reference evidence="2 3" key="1">
    <citation type="submission" date="2024-02" db="EMBL/GenBank/DDBJ databases">
        <title>Chromosome-scale genome assembly of the rough periwinkle Littorina saxatilis.</title>
        <authorList>
            <person name="De Jode A."/>
            <person name="Faria R."/>
            <person name="Formenti G."/>
            <person name="Sims Y."/>
            <person name="Smith T.P."/>
            <person name="Tracey A."/>
            <person name="Wood J.M.D."/>
            <person name="Zagrodzka Z.B."/>
            <person name="Johannesson K."/>
            <person name="Butlin R.K."/>
            <person name="Leder E.H."/>
        </authorList>
    </citation>
    <scope>NUCLEOTIDE SEQUENCE [LARGE SCALE GENOMIC DNA]</scope>
    <source>
        <strain evidence="2">Snail1</strain>
        <tissue evidence="2">Muscle</tissue>
    </source>
</reference>
<protein>
    <recommendedName>
        <fullName evidence="1">HAT C-terminal dimerisation domain-containing protein</fullName>
    </recommendedName>
</protein>
<comment type="caution">
    <text evidence="2">The sequence shown here is derived from an EMBL/GenBank/DDBJ whole genome shotgun (WGS) entry which is preliminary data.</text>
</comment>
<organism evidence="2 3">
    <name type="scientific">Littorina saxatilis</name>
    <dbReference type="NCBI Taxonomy" id="31220"/>
    <lineage>
        <taxon>Eukaryota</taxon>
        <taxon>Metazoa</taxon>
        <taxon>Spiralia</taxon>
        <taxon>Lophotrochozoa</taxon>
        <taxon>Mollusca</taxon>
        <taxon>Gastropoda</taxon>
        <taxon>Caenogastropoda</taxon>
        <taxon>Littorinimorpha</taxon>
        <taxon>Littorinoidea</taxon>
        <taxon>Littorinidae</taxon>
        <taxon>Littorina</taxon>
    </lineage>
</organism>
<proteinExistence type="predicted"/>
<name>A0AAN9BMP3_9CAEN</name>
<dbReference type="SUPFAM" id="SSF53098">
    <property type="entry name" value="Ribonuclease H-like"/>
    <property type="match status" value="1"/>
</dbReference>
<feature type="domain" description="HAT C-terminal dimerisation" evidence="1">
    <location>
        <begin position="4"/>
        <end position="46"/>
    </location>
</feature>